<organism evidence="2">
    <name type="scientific">Oppiella nova</name>
    <dbReference type="NCBI Taxonomy" id="334625"/>
    <lineage>
        <taxon>Eukaryota</taxon>
        <taxon>Metazoa</taxon>
        <taxon>Ecdysozoa</taxon>
        <taxon>Arthropoda</taxon>
        <taxon>Chelicerata</taxon>
        <taxon>Arachnida</taxon>
        <taxon>Acari</taxon>
        <taxon>Acariformes</taxon>
        <taxon>Sarcoptiformes</taxon>
        <taxon>Oribatida</taxon>
        <taxon>Brachypylina</taxon>
        <taxon>Oppioidea</taxon>
        <taxon>Oppiidae</taxon>
        <taxon>Oppiella</taxon>
    </lineage>
</organism>
<accession>A0A7R9QC34</accession>
<name>A0A7R9QC34_9ACAR</name>
<feature type="domain" description="BHLH" evidence="1">
    <location>
        <begin position="87"/>
        <end position="137"/>
    </location>
</feature>
<gene>
    <name evidence="2" type="ORF">ONB1V03_LOCUS2345</name>
</gene>
<dbReference type="SUPFAM" id="SSF47459">
    <property type="entry name" value="HLH, helix-loop-helix DNA-binding domain"/>
    <property type="match status" value="1"/>
</dbReference>
<dbReference type="Gene3D" id="4.10.280.10">
    <property type="entry name" value="Helix-loop-helix DNA-binding domain"/>
    <property type="match status" value="1"/>
</dbReference>
<keyword evidence="3" id="KW-1185">Reference proteome</keyword>
<evidence type="ECO:0000313" key="2">
    <source>
        <dbReference type="EMBL" id="CAD7640028.1"/>
    </source>
</evidence>
<dbReference type="GO" id="GO:0046983">
    <property type="term" value="F:protein dimerization activity"/>
    <property type="evidence" value="ECO:0007669"/>
    <property type="project" value="InterPro"/>
</dbReference>
<protein>
    <recommendedName>
        <fullName evidence="1">BHLH domain-containing protein</fullName>
    </recommendedName>
</protein>
<evidence type="ECO:0000313" key="3">
    <source>
        <dbReference type="Proteomes" id="UP000728032"/>
    </source>
</evidence>
<dbReference type="InterPro" id="IPR036638">
    <property type="entry name" value="HLH_DNA-bd_sf"/>
</dbReference>
<dbReference type="AlphaFoldDB" id="A0A7R9QC34"/>
<dbReference type="EMBL" id="OC915350">
    <property type="protein sequence ID" value="CAD7640028.1"/>
    <property type="molecule type" value="Genomic_DNA"/>
</dbReference>
<sequence length="208" mass="22972">MCDSVVGISSHMSSPAKDVSASLAAISSLVTSLLPDQSLQAPQLDLLITRLIHLQSIAHYNNTNSTGGAGMSGADTSVQTCADESDVRRERHRRNERVRHHKIIELIRELSQMIGLNGQQETHANVLQKSARYVLFLSYVMDKLEVDSTDDTVDIMSEQWLQSLHPLYLRAVEEATYLIQNAANDSCGSTTGADLWDQSFDQCLPLKS</sequence>
<dbReference type="InterPro" id="IPR011598">
    <property type="entry name" value="bHLH_dom"/>
</dbReference>
<dbReference type="PROSITE" id="PS50888">
    <property type="entry name" value="BHLH"/>
    <property type="match status" value="1"/>
</dbReference>
<evidence type="ECO:0000259" key="1">
    <source>
        <dbReference type="PROSITE" id="PS50888"/>
    </source>
</evidence>
<proteinExistence type="predicted"/>
<reference evidence="2" key="1">
    <citation type="submission" date="2020-11" db="EMBL/GenBank/DDBJ databases">
        <authorList>
            <person name="Tran Van P."/>
        </authorList>
    </citation>
    <scope>NUCLEOTIDE SEQUENCE</scope>
</reference>
<dbReference type="OrthoDB" id="10561803at2759"/>
<dbReference type="EMBL" id="CAJPVJ010000525">
    <property type="protein sequence ID" value="CAG2162755.1"/>
    <property type="molecule type" value="Genomic_DNA"/>
</dbReference>
<dbReference type="Proteomes" id="UP000728032">
    <property type="component" value="Unassembled WGS sequence"/>
</dbReference>